<evidence type="ECO:0000313" key="1">
    <source>
        <dbReference type="EMBL" id="RMZ58982.1"/>
    </source>
</evidence>
<comment type="caution">
    <text evidence="1">The sequence shown here is derived from an EMBL/GenBank/DDBJ whole genome shotgun (WGS) entry which is preliminary data.</text>
</comment>
<name>A0A3M7LBT1_9FLAO</name>
<dbReference type="EMBL" id="QWIV01000014">
    <property type="protein sequence ID" value="RMZ58982.1"/>
    <property type="molecule type" value="Genomic_DNA"/>
</dbReference>
<dbReference type="RefSeq" id="WP_122548129.1">
    <property type="nucleotide sequence ID" value="NZ_QWIV01000014.1"/>
</dbReference>
<sequence>MESIINRNAAYLAIISELAEKRQYIFNVIELYPNVTSKDIEKLTFLRPNQITSRVSELKNLFFIKESGSRENHYSKRGNTTYRIVESMEERIDLINAAFVSLRDEKSSLEMDYHLNISNYTRESIDKKIKKIKRQLKSLGKILNTIQQVA</sequence>
<evidence type="ECO:0000313" key="2">
    <source>
        <dbReference type="Proteomes" id="UP000267524"/>
    </source>
</evidence>
<reference evidence="1 2" key="1">
    <citation type="submission" date="2018-08" db="EMBL/GenBank/DDBJ databases">
        <title>Chryseobacterium nematophagum: a novel matrix digesting pathogen of nematodes.</title>
        <authorList>
            <person name="Page A."/>
            <person name="Roberts M."/>
            <person name="Felix M.-A."/>
            <person name="Weir W."/>
        </authorList>
    </citation>
    <scope>NUCLEOTIDE SEQUENCE [LARGE SCALE GENOMIC DNA]</scope>
    <source>
        <strain evidence="1 2">JUb275</strain>
    </source>
</reference>
<dbReference type="AlphaFoldDB" id="A0A3M7LBT1"/>
<dbReference type="Proteomes" id="UP000267524">
    <property type="component" value="Unassembled WGS sequence"/>
</dbReference>
<gene>
    <name evidence="1" type="ORF">D1632_15565</name>
</gene>
<protein>
    <submittedName>
        <fullName evidence="1">Uncharacterized protein</fullName>
    </submittedName>
</protein>
<accession>A0A3M7LBT1</accession>
<proteinExistence type="predicted"/>
<organism evidence="1 2">
    <name type="scientific">Chryseobacterium nematophagum</name>
    <dbReference type="NCBI Taxonomy" id="2305228"/>
    <lineage>
        <taxon>Bacteria</taxon>
        <taxon>Pseudomonadati</taxon>
        <taxon>Bacteroidota</taxon>
        <taxon>Flavobacteriia</taxon>
        <taxon>Flavobacteriales</taxon>
        <taxon>Weeksellaceae</taxon>
        <taxon>Chryseobacterium group</taxon>
        <taxon>Chryseobacterium</taxon>
    </lineage>
</organism>
<keyword evidence="2" id="KW-1185">Reference proteome</keyword>